<name>A0A1H4N4E3_9MICO</name>
<keyword evidence="2" id="KW-0966">Cell projection</keyword>
<dbReference type="Proteomes" id="UP000199183">
    <property type="component" value="Unassembled WGS sequence"/>
</dbReference>
<keyword evidence="3" id="KW-1185">Reference proteome</keyword>
<evidence type="ECO:0000313" key="3">
    <source>
        <dbReference type="Proteomes" id="UP000199183"/>
    </source>
</evidence>
<dbReference type="RefSeq" id="WP_091183608.1">
    <property type="nucleotide sequence ID" value="NZ_FNRY01000001.1"/>
</dbReference>
<dbReference type="EMBL" id="FNRY01000001">
    <property type="protein sequence ID" value="SEB90186.1"/>
    <property type="molecule type" value="Genomic_DNA"/>
</dbReference>
<reference evidence="2 3" key="1">
    <citation type="submission" date="2016-10" db="EMBL/GenBank/DDBJ databases">
        <authorList>
            <person name="de Groot N.N."/>
        </authorList>
    </citation>
    <scope>NUCLEOTIDE SEQUENCE [LARGE SCALE GENOMIC DNA]</scope>
    <source>
        <strain evidence="2 3">DSM 21799</strain>
    </source>
</reference>
<protein>
    <submittedName>
        <fullName evidence="2">Flagellar assembly protein FliH</fullName>
    </submittedName>
</protein>
<dbReference type="InterPro" id="IPR018035">
    <property type="entry name" value="Flagellar_FliH/T3SS_HrpE"/>
</dbReference>
<sequence>MSTEHPVAFAPAVFPAIAGRGAQQELERARSRGFAAGHAEGMRVAARAAAAQRDAIEVELRELLADGRRQIDEAIGVLDAAAAALGRRAEQLAAVAQQRLENLAVELATAVVARELSDAEDSARNALHRALLTVEPADVHEVRLSAVDAEALGRHEAVPASVTLTIDPTLSAGDALTVLDDGFVDARLGAAFERARAALASADTSSDAAQAEEPA</sequence>
<evidence type="ECO:0000259" key="1">
    <source>
        <dbReference type="Pfam" id="PF02108"/>
    </source>
</evidence>
<organism evidence="2 3">
    <name type="scientific">Paramicrobacterium humi</name>
    <dbReference type="NCBI Taxonomy" id="640635"/>
    <lineage>
        <taxon>Bacteria</taxon>
        <taxon>Bacillati</taxon>
        <taxon>Actinomycetota</taxon>
        <taxon>Actinomycetes</taxon>
        <taxon>Micrococcales</taxon>
        <taxon>Microbacteriaceae</taxon>
        <taxon>Paramicrobacterium</taxon>
    </lineage>
</organism>
<dbReference type="Pfam" id="PF02108">
    <property type="entry name" value="FliH"/>
    <property type="match status" value="1"/>
</dbReference>
<accession>A0A1H4N4E3</accession>
<dbReference type="AlphaFoldDB" id="A0A1H4N4E3"/>
<keyword evidence="2" id="KW-0282">Flagellum</keyword>
<proteinExistence type="predicted"/>
<dbReference type="STRING" id="640635.SAMN04489806_2081"/>
<feature type="domain" description="Flagellar assembly protein FliH/Type III secretion system HrpE" evidence="1">
    <location>
        <begin position="76"/>
        <end position="191"/>
    </location>
</feature>
<keyword evidence="2" id="KW-0969">Cilium</keyword>
<evidence type="ECO:0000313" key="2">
    <source>
        <dbReference type="EMBL" id="SEB90186.1"/>
    </source>
</evidence>
<dbReference type="OrthoDB" id="5114026at2"/>
<gene>
    <name evidence="2" type="ORF">SAMN04489806_2081</name>
</gene>